<accession>A0AAV1X1F2</accession>
<keyword evidence="2" id="KW-1185">Reference proteome</keyword>
<organism evidence="1 2">
    <name type="scientific">Lupinus luteus</name>
    <name type="common">European yellow lupine</name>
    <dbReference type="NCBI Taxonomy" id="3873"/>
    <lineage>
        <taxon>Eukaryota</taxon>
        <taxon>Viridiplantae</taxon>
        <taxon>Streptophyta</taxon>
        <taxon>Embryophyta</taxon>
        <taxon>Tracheophyta</taxon>
        <taxon>Spermatophyta</taxon>
        <taxon>Magnoliopsida</taxon>
        <taxon>eudicotyledons</taxon>
        <taxon>Gunneridae</taxon>
        <taxon>Pentapetalae</taxon>
        <taxon>rosids</taxon>
        <taxon>fabids</taxon>
        <taxon>Fabales</taxon>
        <taxon>Fabaceae</taxon>
        <taxon>Papilionoideae</taxon>
        <taxon>50 kb inversion clade</taxon>
        <taxon>genistoids sensu lato</taxon>
        <taxon>core genistoids</taxon>
        <taxon>Genisteae</taxon>
        <taxon>Lupinus</taxon>
    </lineage>
</organism>
<protein>
    <submittedName>
        <fullName evidence="1">Uncharacterized protein</fullName>
    </submittedName>
</protein>
<comment type="caution">
    <text evidence="1">The sequence shown here is derived from an EMBL/GenBank/DDBJ whole genome shotgun (WGS) entry which is preliminary data.</text>
</comment>
<sequence>MAEAKTQKLDQETEVLLLKSETDNHLNTDISIDMNSNEIACNLNFTDTPQFGNELSFLSDSFAKILTHRIWGMMLCTKQLVVEFGQDYTDNSSKTSVFYAILDNYLNQTRNRQLQNLTALQQFEEERVVGS</sequence>
<proteinExistence type="predicted"/>
<name>A0AAV1X1F2_LUPLU</name>
<dbReference type="EMBL" id="CAXHTB010000011">
    <property type="protein sequence ID" value="CAL0314831.1"/>
    <property type="molecule type" value="Genomic_DNA"/>
</dbReference>
<gene>
    <name evidence="1" type="ORF">LLUT_LOCUS15891</name>
</gene>
<dbReference type="AlphaFoldDB" id="A0AAV1X1F2"/>
<dbReference type="Proteomes" id="UP001497480">
    <property type="component" value="Unassembled WGS sequence"/>
</dbReference>
<reference evidence="1 2" key="1">
    <citation type="submission" date="2024-03" db="EMBL/GenBank/DDBJ databases">
        <authorList>
            <person name="Martinez-Hernandez J."/>
        </authorList>
    </citation>
    <scope>NUCLEOTIDE SEQUENCE [LARGE SCALE GENOMIC DNA]</scope>
</reference>
<evidence type="ECO:0000313" key="1">
    <source>
        <dbReference type="EMBL" id="CAL0314831.1"/>
    </source>
</evidence>
<evidence type="ECO:0000313" key="2">
    <source>
        <dbReference type="Proteomes" id="UP001497480"/>
    </source>
</evidence>